<dbReference type="PIRSF" id="PIRSF016578">
    <property type="entry name" value="HsaA"/>
    <property type="match status" value="1"/>
</dbReference>
<dbReference type="Gene3D" id="1.10.540.10">
    <property type="entry name" value="Acyl-CoA dehydrogenase/oxidase, N-terminal domain"/>
    <property type="match status" value="1"/>
</dbReference>
<dbReference type="PROSITE" id="PS00073">
    <property type="entry name" value="ACYL_COA_DH_2"/>
    <property type="match status" value="1"/>
</dbReference>
<evidence type="ECO:0000313" key="10">
    <source>
        <dbReference type="Proteomes" id="UP001500984"/>
    </source>
</evidence>
<evidence type="ECO:0000256" key="5">
    <source>
        <dbReference type="RuleBase" id="RU362125"/>
    </source>
</evidence>
<evidence type="ECO:0000313" key="9">
    <source>
        <dbReference type="EMBL" id="GAA2089800.1"/>
    </source>
</evidence>
<dbReference type="InterPro" id="IPR036250">
    <property type="entry name" value="AcylCo_DH-like_C"/>
</dbReference>
<dbReference type="Proteomes" id="UP001500984">
    <property type="component" value="Unassembled WGS sequence"/>
</dbReference>
<dbReference type="InterPro" id="IPR006091">
    <property type="entry name" value="Acyl-CoA_Oxase/DH_mid-dom"/>
</dbReference>
<evidence type="ECO:0000256" key="1">
    <source>
        <dbReference type="ARBA" id="ARBA00001974"/>
    </source>
</evidence>
<dbReference type="InterPro" id="IPR046373">
    <property type="entry name" value="Acyl-CoA_Oxase/DH_mid-dom_sf"/>
</dbReference>
<dbReference type="InterPro" id="IPR037069">
    <property type="entry name" value="AcylCoA_DH/ox_N_sf"/>
</dbReference>
<keyword evidence="5" id="KW-0560">Oxidoreductase</keyword>
<feature type="domain" description="Acyl-CoA dehydrogenase/oxidase C-terminal" evidence="6">
    <location>
        <begin position="232"/>
        <end position="365"/>
    </location>
</feature>
<evidence type="ECO:0000259" key="8">
    <source>
        <dbReference type="Pfam" id="PF02771"/>
    </source>
</evidence>
<dbReference type="InterPro" id="IPR009075">
    <property type="entry name" value="AcylCo_DH/oxidase_C"/>
</dbReference>
<dbReference type="Gene3D" id="2.40.110.10">
    <property type="entry name" value="Butyryl-CoA Dehydrogenase, subunit A, domain 2"/>
    <property type="match status" value="1"/>
</dbReference>
<dbReference type="EMBL" id="BAAAPZ010000002">
    <property type="protein sequence ID" value="GAA2089800.1"/>
    <property type="molecule type" value="Genomic_DNA"/>
</dbReference>
<dbReference type="InterPro" id="IPR013786">
    <property type="entry name" value="AcylCoA_DH/ox_N"/>
</dbReference>
<organism evidence="9 10">
    <name type="scientific">Brevibacterium salitolerans</name>
    <dbReference type="NCBI Taxonomy" id="1403566"/>
    <lineage>
        <taxon>Bacteria</taxon>
        <taxon>Bacillati</taxon>
        <taxon>Actinomycetota</taxon>
        <taxon>Actinomycetes</taxon>
        <taxon>Micrococcales</taxon>
        <taxon>Brevibacteriaceae</taxon>
        <taxon>Brevibacterium</taxon>
    </lineage>
</organism>
<accession>A0ABP5I0T3</accession>
<dbReference type="InterPro" id="IPR009100">
    <property type="entry name" value="AcylCoA_DH/oxidase_NM_dom_sf"/>
</dbReference>
<dbReference type="SUPFAM" id="SSF47203">
    <property type="entry name" value="Acyl-CoA dehydrogenase C-terminal domain-like"/>
    <property type="match status" value="1"/>
</dbReference>
<dbReference type="Pfam" id="PF02771">
    <property type="entry name" value="Acyl-CoA_dh_N"/>
    <property type="match status" value="1"/>
</dbReference>
<proteinExistence type="inferred from homology"/>
<comment type="similarity">
    <text evidence="2 5">Belongs to the acyl-CoA dehydrogenase family.</text>
</comment>
<dbReference type="Gene3D" id="1.20.140.10">
    <property type="entry name" value="Butyryl-CoA Dehydrogenase, subunit A, domain 3"/>
    <property type="match status" value="1"/>
</dbReference>
<keyword evidence="4 5" id="KW-0274">FAD</keyword>
<dbReference type="RefSeq" id="WP_291794603.1">
    <property type="nucleotide sequence ID" value="NZ_BAAAPZ010000002.1"/>
</dbReference>
<dbReference type="PROSITE" id="PS00072">
    <property type="entry name" value="ACYL_COA_DH_1"/>
    <property type="match status" value="1"/>
</dbReference>
<sequence>MTVASHETETRKDLRSLVDRICQDFPDTYWQQVDREDRYPEEFVQALTETGCLGALVPEEYGGLGLGLGDASVILEQINANGGNSGAVHAQLYTMNAVLHHGSEEQKQKYLPGIASGELRLQAFGVTEPGAGTDTTSLKTTAVRDGDEYVVNGQKVFISRALQSDLMILLARTTPLDQVKKKSEGLSLFLVDIRDLPGLTINPIETMINHSTNALFFDDMRIPASSLIGEEGKGFKYVLTGMNAERILIASECIGDGRWFINRAVEYSKERVVFDRPIGSNQGVQFPIARAHVQLEAADLMRWKACDLADANEPCGAEANMAKMLASEASFQAGDTALQTHGGFGMATEYNIERKFRETRLYQIAPISTNLILSYVGQHVLGMPRSF</sequence>
<keyword evidence="3 5" id="KW-0285">Flavoprotein</keyword>
<gene>
    <name evidence="9" type="ORF">GCM10009823_05820</name>
</gene>
<protein>
    <submittedName>
        <fullName evidence="9">Acyl-CoA dehydrogenase family protein</fullName>
    </submittedName>
</protein>
<dbReference type="SUPFAM" id="SSF56645">
    <property type="entry name" value="Acyl-CoA dehydrogenase NM domain-like"/>
    <property type="match status" value="1"/>
</dbReference>
<dbReference type="PANTHER" id="PTHR43884">
    <property type="entry name" value="ACYL-COA DEHYDROGENASE"/>
    <property type="match status" value="1"/>
</dbReference>
<evidence type="ECO:0000259" key="7">
    <source>
        <dbReference type="Pfam" id="PF02770"/>
    </source>
</evidence>
<comment type="cofactor">
    <cofactor evidence="1 5">
        <name>FAD</name>
        <dbReference type="ChEBI" id="CHEBI:57692"/>
    </cofactor>
</comment>
<reference evidence="10" key="1">
    <citation type="journal article" date="2019" name="Int. J. Syst. Evol. Microbiol.">
        <title>The Global Catalogue of Microorganisms (GCM) 10K type strain sequencing project: providing services to taxonomists for standard genome sequencing and annotation.</title>
        <authorList>
            <consortium name="The Broad Institute Genomics Platform"/>
            <consortium name="The Broad Institute Genome Sequencing Center for Infectious Disease"/>
            <person name="Wu L."/>
            <person name="Ma J."/>
        </authorList>
    </citation>
    <scope>NUCLEOTIDE SEQUENCE [LARGE SCALE GENOMIC DNA]</scope>
    <source>
        <strain evidence="10">JCM 15900</strain>
    </source>
</reference>
<feature type="domain" description="Acyl-CoA oxidase/dehydrogenase middle" evidence="7">
    <location>
        <begin position="123"/>
        <end position="220"/>
    </location>
</feature>
<dbReference type="PANTHER" id="PTHR43884:SF12">
    <property type="entry name" value="ISOVALERYL-COA DEHYDROGENASE, MITOCHONDRIAL-RELATED"/>
    <property type="match status" value="1"/>
</dbReference>
<evidence type="ECO:0000256" key="2">
    <source>
        <dbReference type="ARBA" id="ARBA00009347"/>
    </source>
</evidence>
<dbReference type="Pfam" id="PF02770">
    <property type="entry name" value="Acyl-CoA_dh_M"/>
    <property type="match status" value="1"/>
</dbReference>
<evidence type="ECO:0000256" key="3">
    <source>
        <dbReference type="ARBA" id="ARBA00022630"/>
    </source>
</evidence>
<feature type="domain" description="Acyl-CoA dehydrogenase/oxidase N-terminal" evidence="8">
    <location>
        <begin position="8"/>
        <end position="118"/>
    </location>
</feature>
<keyword evidence="10" id="KW-1185">Reference proteome</keyword>
<dbReference type="Pfam" id="PF00441">
    <property type="entry name" value="Acyl-CoA_dh_1"/>
    <property type="match status" value="1"/>
</dbReference>
<evidence type="ECO:0000259" key="6">
    <source>
        <dbReference type="Pfam" id="PF00441"/>
    </source>
</evidence>
<dbReference type="InterPro" id="IPR006089">
    <property type="entry name" value="Acyl-CoA_DH_CS"/>
</dbReference>
<name>A0ABP5I0T3_9MICO</name>
<evidence type="ECO:0000256" key="4">
    <source>
        <dbReference type="ARBA" id="ARBA00022827"/>
    </source>
</evidence>
<comment type="caution">
    <text evidence="9">The sequence shown here is derived from an EMBL/GenBank/DDBJ whole genome shotgun (WGS) entry which is preliminary data.</text>
</comment>